<organism evidence="1 2">
    <name type="scientific">Araneus ventricosus</name>
    <name type="common">Orbweaver spider</name>
    <name type="synonym">Epeira ventricosa</name>
    <dbReference type="NCBI Taxonomy" id="182803"/>
    <lineage>
        <taxon>Eukaryota</taxon>
        <taxon>Metazoa</taxon>
        <taxon>Ecdysozoa</taxon>
        <taxon>Arthropoda</taxon>
        <taxon>Chelicerata</taxon>
        <taxon>Arachnida</taxon>
        <taxon>Araneae</taxon>
        <taxon>Araneomorphae</taxon>
        <taxon>Entelegynae</taxon>
        <taxon>Araneoidea</taxon>
        <taxon>Araneidae</taxon>
        <taxon>Araneus</taxon>
    </lineage>
</organism>
<accession>A0A4Y1ZP34</accession>
<evidence type="ECO:0000313" key="2">
    <source>
        <dbReference type="Proteomes" id="UP000499080"/>
    </source>
</evidence>
<dbReference type="Proteomes" id="UP000499080">
    <property type="component" value="Unassembled WGS sequence"/>
</dbReference>
<sequence length="111" mass="12654">MGNPIHLLSFLIRTKKASYGRGCLRCGTWNNGVTGRKIYNIKPSVILRPANWITEDIIFFSQHGPYPAYLERFHLSDTEYCSCGGIGTALHYATECIFTVSWHMRKPVPNF</sequence>
<protein>
    <submittedName>
        <fullName evidence="1">Uncharacterized protein</fullName>
    </submittedName>
</protein>
<dbReference type="EMBL" id="BGPR01076234">
    <property type="protein sequence ID" value="GBL60074.1"/>
    <property type="molecule type" value="Genomic_DNA"/>
</dbReference>
<keyword evidence="2" id="KW-1185">Reference proteome</keyword>
<proteinExistence type="predicted"/>
<name>A0A4Y1ZP34_ARAVE</name>
<gene>
    <name evidence="1" type="ORF">AVEN_132584_1</name>
</gene>
<dbReference type="AlphaFoldDB" id="A0A4Y1ZP34"/>
<comment type="caution">
    <text evidence="1">The sequence shown here is derived from an EMBL/GenBank/DDBJ whole genome shotgun (WGS) entry which is preliminary data.</text>
</comment>
<evidence type="ECO:0000313" key="1">
    <source>
        <dbReference type="EMBL" id="GBL60074.1"/>
    </source>
</evidence>
<reference evidence="1 2" key="1">
    <citation type="journal article" date="2019" name="Sci. Rep.">
        <title>Orb-weaving spider Araneus ventricosus genome elucidates the spidroin gene catalogue.</title>
        <authorList>
            <person name="Kono N."/>
            <person name="Nakamura H."/>
            <person name="Ohtoshi R."/>
            <person name="Moran D.A.P."/>
            <person name="Shinohara A."/>
            <person name="Yoshida Y."/>
            <person name="Fujiwara M."/>
            <person name="Mori M."/>
            <person name="Tomita M."/>
            <person name="Arakawa K."/>
        </authorList>
    </citation>
    <scope>NUCLEOTIDE SEQUENCE [LARGE SCALE GENOMIC DNA]</scope>
</reference>